<dbReference type="AlphaFoldDB" id="A0A450X1P2"/>
<protein>
    <submittedName>
        <fullName evidence="2">Uncharacterized protein</fullName>
    </submittedName>
</protein>
<dbReference type="EMBL" id="CAADFP010000004">
    <property type="protein sequence ID" value="VFK23205.1"/>
    <property type="molecule type" value="Genomic_DNA"/>
</dbReference>
<dbReference type="EMBL" id="CAADFM010000013">
    <property type="protein sequence ID" value="VFK08093.1"/>
    <property type="molecule type" value="Genomic_DNA"/>
</dbReference>
<sequence length="77" mass="8871">MPRARKAATRELFNIFMMRFLFIGFRFPPWGRQTTGLYQSLLECGPLDGVNNAQMLSPLRQVKPENMLALRAKVDRG</sequence>
<evidence type="ECO:0000313" key="1">
    <source>
        <dbReference type="EMBL" id="VFK08093.1"/>
    </source>
</evidence>
<name>A0A450X1P2_9GAMM</name>
<evidence type="ECO:0000313" key="2">
    <source>
        <dbReference type="EMBL" id="VFK23205.1"/>
    </source>
</evidence>
<gene>
    <name evidence="1" type="ORF">BECKLPF1236A_GA0070988_100132</name>
    <name evidence="2" type="ORF">BECKLPF1236C_GA0070990_1000411</name>
</gene>
<organism evidence="2">
    <name type="scientific">Candidatus Kentrum sp. LPFa</name>
    <dbReference type="NCBI Taxonomy" id="2126335"/>
    <lineage>
        <taxon>Bacteria</taxon>
        <taxon>Pseudomonadati</taxon>
        <taxon>Pseudomonadota</taxon>
        <taxon>Gammaproteobacteria</taxon>
        <taxon>Candidatus Kentrum</taxon>
    </lineage>
</organism>
<proteinExistence type="predicted"/>
<reference evidence="2" key="1">
    <citation type="submission" date="2019-02" db="EMBL/GenBank/DDBJ databases">
        <authorList>
            <person name="Gruber-Vodicka R. H."/>
            <person name="Seah K. B. B."/>
        </authorList>
    </citation>
    <scope>NUCLEOTIDE SEQUENCE</scope>
    <source>
        <strain evidence="1">BECK_S312</strain>
        <strain evidence="2">BECK_S426</strain>
    </source>
</reference>
<accession>A0A450X1P2</accession>